<dbReference type="Pfam" id="PF00787">
    <property type="entry name" value="PX"/>
    <property type="match status" value="1"/>
</dbReference>
<dbReference type="GeneID" id="116300180"/>
<dbReference type="SMART" id="SM00312">
    <property type="entry name" value="PX"/>
    <property type="match status" value="1"/>
</dbReference>
<evidence type="ECO:0000313" key="10">
    <source>
        <dbReference type="Proteomes" id="UP000515163"/>
    </source>
</evidence>
<dbReference type="GO" id="GO:0032456">
    <property type="term" value="P:endocytic recycling"/>
    <property type="evidence" value="ECO:0007669"/>
    <property type="project" value="TreeGrafter"/>
</dbReference>
<feature type="compositionally biased region" description="Basic and acidic residues" evidence="8">
    <location>
        <begin position="370"/>
        <end position="381"/>
    </location>
</feature>
<evidence type="ECO:0000256" key="4">
    <source>
        <dbReference type="ARBA" id="ARBA00022448"/>
    </source>
</evidence>
<dbReference type="InterPro" id="IPR015404">
    <property type="entry name" value="Vps5_C"/>
</dbReference>
<dbReference type="OrthoDB" id="205639at2759"/>
<dbReference type="SUPFAM" id="SSF103657">
    <property type="entry name" value="BAR/IMD domain-like"/>
    <property type="match status" value="1"/>
</dbReference>
<proteinExistence type="inferred from homology"/>
<dbReference type="GO" id="GO:0000407">
    <property type="term" value="C:phagophore assembly site"/>
    <property type="evidence" value="ECO:0007669"/>
    <property type="project" value="TreeGrafter"/>
</dbReference>
<organism evidence="10 11">
    <name type="scientific">Actinia tenebrosa</name>
    <name type="common">Australian red waratah sea anemone</name>
    <dbReference type="NCBI Taxonomy" id="6105"/>
    <lineage>
        <taxon>Eukaryota</taxon>
        <taxon>Metazoa</taxon>
        <taxon>Cnidaria</taxon>
        <taxon>Anthozoa</taxon>
        <taxon>Hexacorallia</taxon>
        <taxon>Actiniaria</taxon>
        <taxon>Actiniidae</taxon>
        <taxon>Actinia</taxon>
    </lineage>
</organism>
<dbReference type="InterPro" id="IPR036871">
    <property type="entry name" value="PX_dom_sf"/>
</dbReference>
<keyword evidence="10" id="KW-1185">Reference proteome</keyword>
<feature type="region of interest" description="Disordered" evidence="8">
    <location>
        <begin position="347"/>
        <end position="381"/>
    </location>
</feature>
<dbReference type="GO" id="GO:0005769">
    <property type="term" value="C:early endosome"/>
    <property type="evidence" value="ECO:0007669"/>
    <property type="project" value="TreeGrafter"/>
</dbReference>
<dbReference type="GO" id="GO:0015031">
    <property type="term" value="P:protein transport"/>
    <property type="evidence" value="ECO:0007669"/>
    <property type="project" value="TreeGrafter"/>
</dbReference>
<keyword evidence="4" id="KW-0813">Transport</keyword>
<dbReference type="GO" id="GO:0000422">
    <property type="term" value="P:autophagy of mitochondrion"/>
    <property type="evidence" value="ECO:0007669"/>
    <property type="project" value="TreeGrafter"/>
</dbReference>
<protein>
    <submittedName>
        <fullName evidence="11">Sorting nexin-30-like</fullName>
    </submittedName>
</protein>
<feature type="domain" description="PX" evidence="9">
    <location>
        <begin position="72"/>
        <end position="193"/>
    </location>
</feature>
<keyword evidence="5" id="KW-0963">Cytoplasm</keyword>
<feature type="region of interest" description="Disordered" evidence="8">
    <location>
        <begin position="1"/>
        <end position="37"/>
    </location>
</feature>
<name>A0A6P8IBU1_ACTTE</name>
<dbReference type="Proteomes" id="UP000515163">
    <property type="component" value="Unplaced"/>
</dbReference>
<evidence type="ECO:0000256" key="8">
    <source>
        <dbReference type="SAM" id="MobiDB-lite"/>
    </source>
</evidence>
<dbReference type="PROSITE" id="PS50195">
    <property type="entry name" value="PX"/>
    <property type="match status" value="1"/>
</dbReference>
<dbReference type="InterPro" id="IPR001683">
    <property type="entry name" value="PX_dom"/>
</dbReference>
<dbReference type="CDD" id="cd06860">
    <property type="entry name" value="PX_SNX7_30_like"/>
    <property type="match status" value="1"/>
</dbReference>
<evidence type="ECO:0000256" key="2">
    <source>
        <dbReference type="ARBA" id="ARBA00004496"/>
    </source>
</evidence>
<dbReference type="SUPFAM" id="SSF64268">
    <property type="entry name" value="PX domain"/>
    <property type="match status" value="1"/>
</dbReference>
<dbReference type="PANTHER" id="PTHR45949:SF2">
    <property type="entry name" value="SORTING NEXIN-4"/>
    <property type="match status" value="1"/>
</dbReference>
<dbReference type="InParanoid" id="A0A6P8IBU1"/>
<dbReference type="GO" id="GO:0034727">
    <property type="term" value="P:piecemeal microautophagy of the nucleus"/>
    <property type="evidence" value="ECO:0007669"/>
    <property type="project" value="TreeGrafter"/>
</dbReference>
<sequence>MADPLEDLDFPSSSDDNKVIPDESLDGSLNEGDAAVGHSGFNKETSFDFNGESSSLMSSLKVHDDDDDDSRHLVKDLYVLVTDPEKHVEGYVSYNVNTKTTRGQFDHPEYNVRRRYQDFLWLRQRLLESYPTHIIPPLPEKHSFSKHFDRFSQEFLKARENSLNKFMQRIADHPVMSFNDSLHVFLTAKSWELTSVKKSGPGLISRMSDSMRNAASSWMLKTREPEFQEMSEYNKAFREKMVTMETITDKIAKDRFDLLEDVIEFIPIFRLWANSETKLADPLTGMADALDKNCSALKKLLRVQDSKFMEPLREYVLYTDAIKSALKSRDTTQMEYEVTLEELNRKRAEREELEKPNGGGGGRFSSLFGKDTEQARQERKDKLDANIEELSKLVETGLDKMECANVDLKADIDRWHKHKRQDFRELITDYSERHIAYHEECLHAWQDVLKLLVGTESEESQDLHEDHP</sequence>
<dbReference type="GO" id="GO:0035091">
    <property type="term" value="F:phosphatidylinositol binding"/>
    <property type="evidence" value="ECO:0007669"/>
    <property type="project" value="InterPro"/>
</dbReference>
<dbReference type="Pfam" id="PF09325">
    <property type="entry name" value="Vps5"/>
    <property type="match status" value="1"/>
</dbReference>
<evidence type="ECO:0000313" key="11">
    <source>
        <dbReference type="RefSeq" id="XP_031564851.1"/>
    </source>
</evidence>
<keyword evidence="6" id="KW-0446">Lipid-binding</keyword>
<dbReference type="InterPro" id="IPR027267">
    <property type="entry name" value="AH/BAR_dom_sf"/>
</dbReference>
<comment type="subcellular location">
    <subcellularLocation>
        <location evidence="2">Cytoplasm</location>
    </subcellularLocation>
    <subcellularLocation>
        <location evidence="1">Endomembrane system</location>
        <topology evidence="1">Peripheral membrane protein</topology>
    </subcellularLocation>
</comment>
<evidence type="ECO:0000256" key="1">
    <source>
        <dbReference type="ARBA" id="ARBA00004184"/>
    </source>
</evidence>
<dbReference type="FunCoup" id="A0A6P8IBU1">
    <property type="interactions" value="525"/>
</dbReference>
<dbReference type="PANTHER" id="PTHR45949">
    <property type="entry name" value="SORTING NEXIN-4"/>
    <property type="match status" value="1"/>
</dbReference>
<dbReference type="KEGG" id="aten:116300180"/>
<keyword evidence="7" id="KW-0472">Membrane</keyword>
<evidence type="ECO:0000256" key="6">
    <source>
        <dbReference type="ARBA" id="ARBA00023121"/>
    </source>
</evidence>
<gene>
    <name evidence="11" type="primary">LOC116300180</name>
</gene>
<accession>A0A6P8IBU1</accession>
<evidence type="ECO:0000256" key="7">
    <source>
        <dbReference type="ARBA" id="ARBA00023136"/>
    </source>
</evidence>
<dbReference type="Gene3D" id="3.30.1520.10">
    <property type="entry name" value="Phox-like domain"/>
    <property type="match status" value="1"/>
</dbReference>
<reference evidence="11" key="1">
    <citation type="submission" date="2025-08" db="UniProtKB">
        <authorList>
            <consortium name="RefSeq"/>
        </authorList>
    </citation>
    <scope>IDENTIFICATION</scope>
    <source>
        <tissue evidence="11">Tentacle</tissue>
    </source>
</reference>
<evidence type="ECO:0000256" key="3">
    <source>
        <dbReference type="ARBA" id="ARBA00010883"/>
    </source>
</evidence>
<dbReference type="GO" id="GO:0061709">
    <property type="term" value="P:reticulophagy"/>
    <property type="evidence" value="ECO:0007669"/>
    <property type="project" value="TreeGrafter"/>
</dbReference>
<dbReference type="AlphaFoldDB" id="A0A6P8IBU1"/>
<dbReference type="Gene3D" id="1.20.1270.60">
    <property type="entry name" value="Arfaptin homology (AH) domain/BAR domain"/>
    <property type="match status" value="1"/>
</dbReference>
<comment type="similarity">
    <text evidence="3">Belongs to the sorting nexin family.</text>
</comment>
<dbReference type="RefSeq" id="XP_031564851.1">
    <property type="nucleotide sequence ID" value="XM_031708991.1"/>
</dbReference>
<evidence type="ECO:0000256" key="5">
    <source>
        <dbReference type="ARBA" id="ARBA00022490"/>
    </source>
</evidence>
<evidence type="ECO:0000259" key="9">
    <source>
        <dbReference type="PROSITE" id="PS50195"/>
    </source>
</evidence>